<reference evidence="1" key="1">
    <citation type="submission" date="2013-12" db="EMBL/GenBank/DDBJ databases">
        <title>A Varibaculum cambriense genome reconstructed from a premature infant gut community with otherwise low bacterial novelty that shifts toward anaerobic metabolism during the third week of life.</title>
        <authorList>
            <person name="Brown C.T."/>
            <person name="Sharon I."/>
            <person name="Thomas B.C."/>
            <person name="Castelle C.J."/>
            <person name="Morowitz M.J."/>
            <person name="Banfield J.F."/>
        </authorList>
    </citation>
    <scope>NUCLEOTIDE SEQUENCE</scope>
</reference>
<dbReference type="AlphaFoldDB" id="W1XQ01"/>
<dbReference type="EMBL" id="AZMM01013094">
    <property type="protein sequence ID" value="ETJ32448.1"/>
    <property type="molecule type" value="Genomic_DNA"/>
</dbReference>
<gene>
    <name evidence="1" type="ORF">Q604_UNBC13094G0001</name>
</gene>
<sequence>MKAATPVVSPIPSIEGAAHLDRWIQEGHTLQAIYDEALAAWQNWLPQGAAKSL</sequence>
<evidence type="ECO:0000313" key="1">
    <source>
        <dbReference type="EMBL" id="ETJ32448.1"/>
    </source>
</evidence>
<organism evidence="1">
    <name type="scientific">human gut metagenome</name>
    <dbReference type="NCBI Taxonomy" id="408170"/>
    <lineage>
        <taxon>unclassified sequences</taxon>
        <taxon>metagenomes</taxon>
        <taxon>organismal metagenomes</taxon>
    </lineage>
</organism>
<comment type="caution">
    <text evidence="1">The sequence shown here is derived from an EMBL/GenBank/DDBJ whole genome shotgun (WGS) entry which is preliminary data.</text>
</comment>
<feature type="non-terminal residue" evidence="1">
    <location>
        <position position="53"/>
    </location>
</feature>
<proteinExistence type="predicted"/>
<protein>
    <submittedName>
        <fullName evidence="1">Uncharacterized protein</fullName>
    </submittedName>
</protein>
<accession>W1XQ01</accession>
<name>W1XQ01_9ZZZZ</name>